<proteinExistence type="predicted"/>
<sequence length="102" mass="11916">MSEWEQYIAPFFGYNIFLPRHSGQLSQAGMGYLTLPFYIDQDGSWGSNWNTYSDLGQFKGWQKTVLEAFVGLRPNAYFLAKQKKMLYEGESQRKKESLIRTE</sequence>
<dbReference type="EMBL" id="NKQU01000039">
    <property type="protein sequence ID" value="OZI87626.1"/>
    <property type="molecule type" value="Genomic_DNA"/>
</dbReference>
<accession>A0A261WN96</accession>
<dbReference type="AlphaFoldDB" id="A0A261WN96"/>
<dbReference type="Proteomes" id="UP000217163">
    <property type="component" value="Unassembled WGS sequence"/>
</dbReference>
<reference evidence="2" key="1">
    <citation type="journal article" date="2016" name="Sci. Rep.">
        <title>Genome analysis of the kiwifruit canker pathogen Pseudomonas syringae pv. actinidiae biovar 5.</title>
        <authorList>
            <person name="Fujikawa T."/>
            <person name="Sawada H."/>
        </authorList>
    </citation>
    <scope>NUCLEOTIDE SEQUENCE [LARGE SCALE GENOMIC DNA]</scope>
    <source>
        <strain evidence="2">MAFF 212061</strain>
    </source>
</reference>
<comment type="caution">
    <text evidence="1">The sequence shown here is derived from an EMBL/GenBank/DDBJ whole genome shotgun (WGS) entry which is preliminary data.</text>
</comment>
<gene>
    <name evidence="1" type="ORF">CFN58_02670</name>
</gene>
<evidence type="ECO:0000313" key="1">
    <source>
        <dbReference type="EMBL" id="OZI87626.1"/>
    </source>
</evidence>
<evidence type="ECO:0000313" key="2">
    <source>
        <dbReference type="Proteomes" id="UP000217163"/>
    </source>
</evidence>
<protein>
    <submittedName>
        <fullName evidence="1">Uncharacterized protein</fullName>
    </submittedName>
</protein>
<organism evidence="1 2">
    <name type="scientific">Pseudomonas avellanae</name>
    <dbReference type="NCBI Taxonomy" id="46257"/>
    <lineage>
        <taxon>Bacteria</taxon>
        <taxon>Pseudomonadati</taxon>
        <taxon>Pseudomonadota</taxon>
        <taxon>Gammaproteobacteria</taxon>
        <taxon>Pseudomonadales</taxon>
        <taxon>Pseudomonadaceae</taxon>
        <taxon>Pseudomonas</taxon>
    </lineage>
</organism>
<name>A0A261WN96_9PSED</name>